<dbReference type="InterPro" id="IPR006020">
    <property type="entry name" value="PTB/PI_dom"/>
</dbReference>
<dbReference type="SUPFAM" id="SSF55550">
    <property type="entry name" value="SH2 domain"/>
    <property type="match status" value="1"/>
</dbReference>
<proteinExistence type="predicted"/>
<evidence type="ECO:0000256" key="2">
    <source>
        <dbReference type="PROSITE-ProRule" id="PRU00191"/>
    </source>
</evidence>
<dbReference type="InterPro" id="IPR006019">
    <property type="entry name" value="PID_Shc-like"/>
</dbReference>
<dbReference type="AlphaFoldDB" id="A0A7J7JWU7"/>
<protein>
    <submittedName>
        <fullName evidence="6">SHC3</fullName>
    </submittedName>
</protein>
<dbReference type="SUPFAM" id="SSF50729">
    <property type="entry name" value="PH domain-like"/>
    <property type="match status" value="1"/>
</dbReference>
<dbReference type="InterPro" id="IPR036860">
    <property type="entry name" value="SH2_dom_sf"/>
</dbReference>
<reference evidence="6" key="1">
    <citation type="submission" date="2020-06" db="EMBL/GenBank/DDBJ databases">
        <title>Draft genome of Bugula neritina, a colonial animal packing powerful symbionts and potential medicines.</title>
        <authorList>
            <person name="Rayko M."/>
        </authorList>
    </citation>
    <scope>NUCLEOTIDE SEQUENCE [LARGE SCALE GENOMIC DNA]</scope>
    <source>
        <strain evidence="6">Kwan_BN1</strain>
    </source>
</reference>
<dbReference type="Proteomes" id="UP000593567">
    <property type="component" value="Unassembled WGS sequence"/>
</dbReference>
<dbReference type="SMART" id="SM00252">
    <property type="entry name" value="SH2"/>
    <property type="match status" value="1"/>
</dbReference>
<feature type="domain" description="SH2" evidence="5">
    <location>
        <begin position="265"/>
        <end position="356"/>
    </location>
</feature>
<keyword evidence="1 2" id="KW-0727">SH2 domain</keyword>
<dbReference type="GO" id="GO:0007169">
    <property type="term" value="P:cell surface receptor protein tyrosine kinase signaling pathway"/>
    <property type="evidence" value="ECO:0007669"/>
    <property type="project" value="TreeGrafter"/>
</dbReference>
<dbReference type="Gene3D" id="3.30.505.10">
    <property type="entry name" value="SH2 domain"/>
    <property type="match status" value="1"/>
</dbReference>
<dbReference type="Pfam" id="PF00017">
    <property type="entry name" value="SH2"/>
    <property type="match status" value="1"/>
</dbReference>
<keyword evidence="7" id="KW-1185">Reference proteome</keyword>
<dbReference type="PANTHER" id="PTHR10337:SF11">
    <property type="entry name" value="DSHC PROTEIN"/>
    <property type="match status" value="1"/>
</dbReference>
<dbReference type="PROSITE" id="PS50001">
    <property type="entry name" value="SH2"/>
    <property type="match status" value="1"/>
</dbReference>
<evidence type="ECO:0000313" key="7">
    <source>
        <dbReference type="Proteomes" id="UP000593567"/>
    </source>
</evidence>
<dbReference type="InterPro" id="IPR051235">
    <property type="entry name" value="CEP152/SHC-Transforming"/>
</dbReference>
<dbReference type="OrthoDB" id="9938362at2759"/>
<dbReference type="InterPro" id="IPR000980">
    <property type="entry name" value="SH2"/>
</dbReference>
<feature type="compositionally biased region" description="Pro residues" evidence="3">
    <location>
        <begin position="214"/>
        <end position="224"/>
    </location>
</feature>
<name>A0A7J7JWU7_BUGNE</name>
<dbReference type="InterPro" id="IPR011993">
    <property type="entry name" value="PH-like_dom_sf"/>
</dbReference>
<feature type="compositionally biased region" description="Polar residues" evidence="3">
    <location>
        <begin position="228"/>
        <end position="242"/>
    </location>
</feature>
<evidence type="ECO:0000256" key="1">
    <source>
        <dbReference type="ARBA" id="ARBA00022999"/>
    </source>
</evidence>
<dbReference type="PRINTS" id="PR00629">
    <property type="entry name" value="SHCPIDOMAIN"/>
</dbReference>
<accession>A0A7J7JWU7</accession>
<dbReference type="Gene3D" id="2.30.29.30">
    <property type="entry name" value="Pleckstrin-homology domain (PH domain)/Phosphotyrosine-binding domain (PTB)"/>
    <property type="match status" value="1"/>
</dbReference>
<evidence type="ECO:0000313" key="6">
    <source>
        <dbReference type="EMBL" id="KAF6030345.1"/>
    </source>
</evidence>
<dbReference type="SMART" id="SM00462">
    <property type="entry name" value="PTB"/>
    <property type="match status" value="1"/>
</dbReference>
<organism evidence="6 7">
    <name type="scientific">Bugula neritina</name>
    <name type="common">Brown bryozoan</name>
    <name type="synonym">Sertularia neritina</name>
    <dbReference type="NCBI Taxonomy" id="10212"/>
    <lineage>
        <taxon>Eukaryota</taxon>
        <taxon>Metazoa</taxon>
        <taxon>Spiralia</taxon>
        <taxon>Lophotrochozoa</taxon>
        <taxon>Bryozoa</taxon>
        <taxon>Gymnolaemata</taxon>
        <taxon>Cheilostomatida</taxon>
        <taxon>Flustrina</taxon>
        <taxon>Buguloidea</taxon>
        <taxon>Bugulidae</taxon>
        <taxon>Bugula</taxon>
    </lineage>
</organism>
<dbReference type="GO" id="GO:0035556">
    <property type="term" value="P:intracellular signal transduction"/>
    <property type="evidence" value="ECO:0007669"/>
    <property type="project" value="InterPro"/>
</dbReference>
<sequence length="358" mass="39699">MEVVVSMKTLDFESRTAVARESICRVAESAGLKSAIKRKKDKRIHKCLGEIPNMRNAGREVTLAITTDNVSMTIMNSGQTLMNHSMEEISFASGGDAETADFVAYVAKDATNKRACHVIECDGGISSDVIITIAQAFELRYKQMLKRKQHPVVVPDRQVNVEEESAWGDEEPTYYNEGVDIETIRQERDSQIPPPIPPLPDHYSSRPSNLPVAVPAPPGSPAPVTPATNKSSPLYENTETVPTENAYSLAEEIKSDDNSPRHEPWFHGKLTRHDAEKLLTADGEFLVRESSNKVGQFVLSGMKNGIVVHLLLVDPEGVVRTKDRTFDNVSHLISYHKDNLVPILSQEIELYLSSPILK</sequence>
<evidence type="ECO:0000259" key="5">
    <source>
        <dbReference type="PROSITE" id="PS50001"/>
    </source>
</evidence>
<evidence type="ECO:0000256" key="3">
    <source>
        <dbReference type="SAM" id="MobiDB-lite"/>
    </source>
</evidence>
<dbReference type="PRINTS" id="PR00401">
    <property type="entry name" value="SH2DOMAIN"/>
</dbReference>
<feature type="domain" description="PID" evidence="4">
    <location>
        <begin position="1"/>
        <end position="169"/>
    </location>
</feature>
<dbReference type="Pfam" id="PF00640">
    <property type="entry name" value="PID"/>
    <property type="match status" value="1"/>
</dbReference>
<dbReference type="GO" id="GO:0030971">
    <property type="term" value="F:receptor tyrosine kinase binding"/>
    <property type="evidence" value="ECO:0007669"/>
    <property type="project" value="TreeGrafter"/>
</dbReference>
<evidence type="ECO:0000259" key="4">
    <source>
        <dbReference type="PROSITE" id="PS01179"/>
    </source>
</evidence>
<dbReference type="PANTHER" id="PTHR10337">
    <property type="entry name" value="SHC TRANSFORMING PROTEIN"/>
    <property type="match status" value="1"/>
</dbReference>
<dbReference type="CDD" id="cd01209">
    <property type="entry name" value="PTB_Shc"/>
    <property type="match status" value="1"/>
</dbReference>
<dbReference type="FunFam" id="2.30.29.30:FF:000377">
    <property type="entry name" value="Shc transforming protein"/>
    <property type="match status" value="1"/>
</dbReference>
<feature type="region of interest" description="Disordered" evidence="3">
    <location>
        <begin position="188"/>
        <end position="242"/>
    </location>
</feature>
<dbReference type="EMBL" id="VXIV02001713">
    <property type="protein sequence ID" value="KAF6030345.1"/>
    <property type="molecule type" value="Genomic_DNA"/>
</dbReference>
<comment type="caution">
    <text evidence="6">The sequence shown here is derived from an EMBL/GenBank/DDBJ whole genome shotgun (WGS) entry which is preliminary data.</text>
</comment>
<dbReference type="PROSITE" id="PS01179">
    <property type="entry name" value="PID"/>
    <property type="match status" value="1"/>
</dbReference>
<gene>
    <name evidence="6" type="ORF">EB796_011330</name>
</gene>
<dbReference type="GO" id="GO:0005886">
    <property type="term" value="C:plasma membrane"/>
    <property type="evidence" value="ECO:0007669"/>
    <property type="project" value="TreeGrafter"/>
</dbReference>